<accession>A0A839RW25</accession>
<dbReference type="PANTHER" id="PTHR35908:SF1">
    <property type="entry name" value="CONSERVED PROTEIN"/>
    <property type="match status" value="1"/>
</dbReference>
<sequence>MSTSVTLGCVALDCPEPYRLADFYGKLLGWKLDPDSDDQWVTLVNPDGGADISFQRDPDYRPSTWPSNERPQMLHLDFTVEDLDAEHERTVQLGARLLDDKPETFRVYADPDGHPFCLCAC</sequence>
<comment type="caution">
    <text evidence="2">The sequence shown here is derived from an EMBL/GenBank/DDBJ whole genome shotgun (WGS) entry which is preliminary data.</text>
</comment>
<dbReference type="AlphaFoldDB" id="A0A839RW25"/>
<keyword evidence="2" id="KW-0456">Lyase</keyword>
<dbReference type="PROSITE" id="PS51819">
    <property type="entry name" value="VOC"/>
    <property type="match status" value="1"/>
</dbReference>
<reference evidence="2 3" key="1">
    <citation type="submission" date="2020-08" db="EMBL/GenBank/DDBJ databases">
        <title>Genomic Encyclopedia of Type Strains, Phase III (KMG-III): the genomes of soil and plant-associated and newly described type strains.</title>
        <authorList>
            <person name="Whitman W."/>
        </authorList>
    </citation>
    <scope>NUCLEOTIDE SEQUENCE [LARGE SCALE GENOMIC DNA]</scope>
    <source>
        <strain evidence="2 3">CECT 8577</strain>
    </source>
</reference>
<gene>
    <name evidence="2" type="ORF">FHS23_000338</name>
</gene>
<dbReference type="InterPro" id="IPR041581">
    <property type="entry name" value="Glyoxalase_6"/>
</dbReference>
<evidence type="ECO:0000313" key="2">
    <source>
        <dbReference type="EMBL" id="MBB3049343.1"/>
    </source>
</evidence>
<dbReference type="PANTHER" id="PTHR35908">
    <property type="entry name" value="HYPOTHETICAL FUSION PROTEIN"/>
    <property type="match status" value="1"/>
</dbReference>
<evidence type="ECO:0000313" key="3">
    <source>
        <dbReference type="Proteomes" id="UP000550714"/>
    </source>
</evidence>
<dbReference type="RefSeq" id="WP_183646624.1">
    <property type="nucleotide sequence ID" value="NZ_JACHWU010000001.1"/>
</dbReference>
<organism evidence="2 3">
    <name type="scientific">Prauserella isguenensis</name>
    <dbReference type="NCBI Taxonomy" id="1470180"/>
    <lineage>
        <taxon>Bacteria</taxon>
        <taxon>Bacillati</taxon>
        <taxon>Actinomycetota</taxon>
        <taxon>Actinomycetes</taxon>
        <taxon>Pseudonocardiales</taxon>
        <taxon>Pseudonocardiaceae</taxon>
        <taxon>Prauserella</taxon>
    </lineage>
</organism>
<keyword evidence="3" id="KW-1185">Reference proteome</keyword>
<dbReference type="Proteomes" id="UP000550714">
    <property type="component" value="Unassembled WGS sequence"/>
</dbReference>
<proteinExistence type="predicted"/>
<evidence type="ECO:0000259" key="1">
    <source>
        <dbReference type="PROSITE" id="PS51819"/>
    </source>
</evidence>
<name>A0A839RW25_9PSEU</name>
<dbReference type="EMBL" id="JACHWU010000001">
    <property type="protein sequence ID" value="MBB3049343.1"/>
    <property type="molecule type" value="Genomic_DNA"/>
</dbReference>
<protein>
    <submittedName>
        <fullName evidence="2">Putative enzyme related to lactoylglutathione lyase</fullName>
    </submittedName>
</protein>
<dbReference type="GO" id="GO:0016829">
    <property type="term" value="F:lyase activity"/>
    <property type="evidence" value="ECO:0007669"/>
    <property type="project" value="UniProtKB-KW"/>
</dbReference>
<feature type="domain" description="VOC" evidence="1">
    <location>
        <begin position="6"/>
        <end position="121"/>
    </location>
</feature>
<dbReference type="Gene3D" id="3.10.180.10">
    <property type="entry name" value="2,3-Dihydroxybiphenyl 1,2-Dioxygenase, domain 1"/>
    <property type="match status" value="1"/>
</dbReference>
<dbReference type="InterPro" id="IPR037523">
    <property type="entry name" value="VOC_core"/>
</dbReference>
<dbReference type="InterPro" id="IPR029068">
    <property type="entry name" value="Glyas_Bleomycin-R_OHBP_Dase"/>
</dbReference>
<dbReference type="SUPFAM" id="SSF54593">
    <property type="entry name" value="Glyoxalase/Bleomycin resistance protein/Dihydroxybiphenyl dioxygenase"/>
    <property type="match status" value="1"/>
</dbReference>
<dbReference type="Pfam" id="PF18029">
    <property type="entry name" value="Glyoxalase_6"/>
    <property type="match status" value="1"/>
</dbReference>